<reference evidence="2 3" key="1">
    <citation type="submission" date="2018-09" db="EMBL/GenBank/DDBJ databases">
        <title>Whole genome sequencing of Microbacterium oryzae strain MB-10T.</title>
        <authorList>
            <person name="Das S.K."/>
        </authorList>
    </citation>
    <scope>NUCLEOTIDE SEQUENCE [LARGE SCALE GENOMIC DNA]</scope>
    <source>
        <strain evidence="2 3">MB-10</strain>
    </source>
</reference>
<organism evidence="2 3">
    <name type="scientific">Microbacterium oryzae</name>
    <dbReference type="NCBI Taxonomy" id="743009"/>
    <lineage>
        <taxon>Bacteria</taxon>
        <taxon>Bacillati</taxon>
        <taxon>Actinomycetota</taxon>
        <taxon>Actinomycetes</taxon>
        <taxon>Micrococcales</taxon>
        <taxon>Microbacteriaceae</taxon>
        <taxon>Microbacterium</taxon>
    </lineage>
</organism>
<evidence type="ECO:0008006" key="4">
    <source>
        <dbReference type="Google" id="ProtNLM"/>
    </source>
</evidence>
<keyword evidence="3" id="KW-1185">Reference proteome</keyword>
<sequence length="316" mass="35449">MTEEMQLHRTGRDSSVRALRQELGPLEDLRRGMHASSEEWHVLPSHERYALRVAAAIAVLRDPILCLESAAVVWGLPVFGEPNEIHTLHVGRGHSYRRKDVFAHTSSRSRDIVRIRGVRVTSLLETTIDLARVMPLAFAVAVFDRALRMGLLVGDIEGRVQQAVGCRGTQALRRALEMSDVRSESVLESISRVVIHLLGFEAPELQVEFEIDGEIRRVDAWWPSVGVIGEADGKVKYQQDDPSLTSAVLVDERRREKQLQVAAGRVIRWDWSDVVRVTPLERILLAAGVPRPRPAAPNIHAALRNPRSDQPQRPRG</sequence>
<accession>A0A6I6E1A3</accession>
<dbReference type="OrthoDB" id="5517693at2"/>
<feature type="region of interest" description="Disordered" evidence="1">
    <location>
        <begin position="295"/>
        <end position="316"/>
    </location>
</feature>
<evidence type="ECO:0000313" key="3">
    <source>
        <dbReference type="Proteomes" id="UP000422989"/>
    </source>
</evidence>
<protein>
    <recommendedName>
        <fullName evidence="4">DUF559 domain-containing protein</fullName>
    </recommendedName>
</protein>
<dbReference type="EMBL" id="CP032550">
    <property type="protein sequence ID" value="QGU26507.1"/>
    <property type="molecule type" value="Genomic_DNA"/>
</dbReference>
<feature type="compositionally biased region" description="Basic and acidic residues" evidence="1">
    <location>
        <begin position="306"/>
        <end position="316"/>
    </location>
</feature>
<dbReference type="RefSeq" id="WP_156240904.1">
    <property type="nucleotide sequence ID" value="NZ_BAAAZL010000002.1"/>
</dbReference>
<name>A0A6I6E1A3_9MICO</name>
<evidence type="ECO:0000256" key="1">
    <source>
        <dbReference type="SAM" id="MobiDB-lite"/>
    </source>
</evidence>
<evidence type="ECO:0000313" key="2">
    <source>
        <dbReference type="EMBL" id="QGU26507.1"/>
    </source>
</evidence>
<dbReference type="KEGG" id="moj:D7D94_01490"/>
<dbReference type="Proteomes" id="UP000422989">
    <property type="component" value="Chromosome"/>
</dbReference>
<gene>
    <name evidence="2" type="ORF">D7D94_01490</name>
</gene>
<proteinExistence type="predicted"/>
<dbReference type="AlphaFoldDB" id="A0A6I6E1A3"/>